<evidence type="ECO:0000256" key="8">
    <source>
        <dbReference type="ARBA" id="ARBA00023002"/>
    </source>
</evidence>
<keyword evidence="5 12" id="KW-0658">Purine biosynthesis</keyword>
<evidence type="ECO:0000256" key="2">
    <source>
        <dbReference type="ARBA" id="ARBA00011738"/>
    </source>
</evidence>
<dbReference type="PANTHER" id="PTHR48099">
    <property type="entry name" value="C-1-TETRAHYDROFOLATE SYNTHASE, CYTOPLASMIC-RELATED"/>
    <property type="match status" value="1"/>
</dbReference>
<dbReference type="PRINTS" id="PR00085">
    <property type="entry name" value="THFDHDRGNASE"/>
</dbReference>
<dbReference type="AlphaFoldDB" id="A0A5R9EFE0"/>
<dbReference type="GO" id="GO:0004488">
    <property type="term" value="F:methylenetetrahydrofolate dehydrogenase (NADP+) activity"/>
    <property type="evidence" value="ECO:0007669"/>
    <property type="project" value="UniProtKB-UniRule"/>
</dbReference>
<feature type="domain" description="Tetrahydrofolate dehydrogenase/cyclohydrolase NAD(P)-binding" evidence="14">
    <location>
        <begin position="140"/>
        <end position="280"/>
    </location>
</feature>
<evidence type="ECO:0000256" key="9">
    <source>
        <dbReference type="ARBA" id="ARBA00023102"/>
    </source>
</evidence>
<dbReference type="EMBL" id="VBSP01000008">
    <property type="protein sequence ID" value="TLQ48790.1"/>
    <property type="molecule type" value="Genomic_DNA"/>
</dbReference>
<keyword evidence="3 12" id="KW-0554">One-carbon metabolism</keyword>
<proteinExistence type="inferred from homology"/>
<dbReference type="OrthoDB" id="9803580at2"/>
<dbReference type="InterPro" id="IPR020630">
    <property type="entry name" value="THF_DH/CycHdrlase_cat_dom"/>
</dbReference>
<evidence type="ECO:0000259" key="14">
    <source>
        <dbReference type="Pfam" id="PF02882"/>
    </source>
</evidence>
<dbReference type="InterPro" id="IPR020867">
    <property type="entry name" value="THF_DH/CycHdrlase_CS"/>
</dbReference>
<dbReference type="FunFam" id="3.40.50.10860:FF:000005">
    <property type="entry name" value="C-1-tetrahydrofolate synthase, cytoplasmic, putative"/>
    <property type="match status" value="1"/>
</dbReference>
<dbReference type="InterPro" id="IPR036291">
    <property type="entry name" value="NAD(P)-bd_dom_sf"/>
</dbReference>
<evidence type="ECO:0000256" key="4">
    <source>
        <dbReference type="ARBA" id="ARBA00022605"/>
    </source>
</evidence>
<keyword evidence="8 12" id="KW-0560">Oxidoreductase</keyword>
<dbReference type="GO" id="GO:0009086">
    <property type="term" value="P:methionine biosynthetic process"/>
    <property type="evidence" value="ECO:0007669"/>
    <property type="project" value="UniProtKB-KW"/>
</dbReference>
<comment type="pathway">
    <text evidence="1 12">One-carbon metabolism; tetrahydrofolate interconversion.</text>
</comment>
<reference evidence="15 16" key="1">
    <citation type="submission" date="2019-05" db="EMBL/GenBank/DDBJ databases">
        <title>The metagenome of a microbial culture collection derived from dairy environment covers the genomic content of the human microbiome.</title>
        <authorList>
            <person name="Roder T."/>
            <person name="Wuthrich D."/>
            <person name="Sattari Z."/>
            <person name="Von Ah U."/>
            <person name="Bar C."/>
            <person name="Ronchi F."/>
            <person name="Macpherson A.J."/>
            <person name="Ganal-Vonarburg S.C."/>
            <person name="Bruggmann R."/>
            <person name="Vergeres G."/>
        </authorList>
    </citation>
    <scope>NUCLEOTIDE SEQUENCE [LARGE SCALE GENOMIC DNA]</scope>
    <source>
        <strain evidence="15 16">FAM 24227</strain>
    </source>
</reference>
<dbReference type="Gene3D" id="3.40.50.720">
    <property type="entry name" value="NAD(P)-binding Rossmann-like Domain"/>
    <property type="match status" value="1"/>
</dbReference>
<evidence type="ECO:0000256" key="6">
    <source>
        <dbReference type="ARBA" id="ARBA00022801"/>
    </source>
</evidence>
<keyword evidence="9 12" id="KW-0368">Histidine biosynthesis</keyword>
<feature type="binding site" evidence="12">
    <location>
        <position position="232"/>
    </location>
    <ligand>
        <name>NADP(+)</name>
        <dbReference type="ChEBI" id="CHEBI:58349"/>
    </ligand>
</feature>
<dbReference type="Gene3D" id="3.40.50.10860">
    <property type="entry name" value="Leucine Dehydrogenase, chain A, domain 1"/>
    <property type="match status" value="1"/>
</dbReference>
<keyword evidence="6 12" id="KW-0378">Hydrolase</keyword>
<evidence type="ECO:0000256" key="10">
    <source>
        <dbReference type="ARBA" id="ARBA00023167"/>
    </source>
</evidence>
<evidence type="ECO:0000256" key="12">
    <source>
        <dbReference type="HAMAP-Rule" id="MF_01576"/>
    </source>
</evidence>
<keyword evidence="10 12" id="KW-0486">Methionine biosynthesis</keyword>
<organism evidence="15 16">
    <name type="scientific">Ruoffia tabacinasalis</name>
    <dbReference type="NCBI Taxonomy" id="87458"/>
    <lineage>
        <taxon>Bacteria</taxon>
        <taxon>Bacillati</taxon>
        <taxon>Bacillota</taxon>
        <taxon>Bacilli</taxon>
        <taxon>Lactobacillales</taxon>
        <taxon>Aerococcaceae</taxon>
        <taxon>Ruoffia</taxon>
    </lineage>
</organism>
<evidence type="ECO:0000313" key="16">
    <source>
        <dbReference type="Proteomes" id="UP000306420"/>
    </source>
</evidence>
<dbReference type="FunFam" id="3.40.50.720:FF:000094">
    <property type="entry name" value="Bifunctional protein FolD"/>
    <property type="match status" value="1"/>
</dbReference>
<keyword evidence="7 12" id="KW-0521">NADP</keyword>
<comment type="caution">
    <text evidence="12">Lacks conserved residue(s) required for the propagation of feature annotation.</text>
</comment>
<sequence>MSKTLVLDGKQLSLQLREEYKHAVEKLKGKHIIPKLVVITVGEDPASKIYVGQKEKTAQYIGFDFEWLTLEDSITQAELHETIEGLNDDPTVTGMIVQFPLPKHLSQVAVTEVIRPDKDVDGFHPYNMGKIVEGTGDLYPCTPRGILRLLDRYNIDIKGKDVTVVGYSQIVGKPLSILLANKGSTVTITHLLTRELHQHLIHADVVMVAAGSPHLVKEEDLKEGAIVIDVGINRLDDGKLVGDVDYEGVFDKVSAITPVPGGVGPMTVAMLMEQTILCACIQHGLNSEDYIDGVSL</sequence>
<dbReference type="GO" id="GO:0006164">
    <property type="term" value="P:purine nucleotide biosynthetic process"/>
    <property type="evidence" value="ECO:0007669"/>
    <property type="project" value="UniProtKB-KW"/>
</dbReference>
<dbReference type="HAMAP" id="MF_01576">
    <property type="entry name" value="THF_DHG_CYH"/>
    <property type="match status" value="1"/>
</dbReference>
<comment type="subunit">
    <text evidence="2 12">Homodimer.</text>
</comment>
<protein>
    <recommendedName>
        <fullName evidence="12">Bifunctional protein FolD</fullName>
    </recommendedName>
    <domain>
        <recommendedName>
            <fullName evidence="12">Methylenetetrahydrofolate dehydrogenase</fullName>
            <ecNumber evidence="12">1.5.1.5</ecNumber>
        </recommendedName>
    </domain>
    <domain>
        <recommendedName>
            <fullName evidence="12">Methenyltetrahydrofolate cyclohydrolase</fullName>
            <ecNumber evidence="12">3.5.4.9</ecNumber>
        </recommendedName>
    </domain>
</protein>
<name>A0A5R9EFE0_9LACT</name>
<dbReference type="UniPathway" id="UPA00193"/>
<keyword evidence="11 12" id="KW-0511">Multifunctional enzyme</keyword>
<dbReference type="EC" id="3.5.4.9" evidence="12"/>
<dbReference type="EC" id="1.5.1.5" evidence="12"/>
<dbReference type="Proteomes" id="UP000306420">
    <property type="component" value="Unassembled WGS sequence"/>
</dbReference>
<gene>
    <name evidence="12" type="primary">folD</name>
    <name evidence="15" type="ORF">FEZ33_03830</name>
</gene>
<accession>A0A5R9EFE0</accession>
<evidence type="ECO:0000256" key="11">
    <source>
        <dbReference type="ARBA" id="ARBA00023268"/>
    </source>
</evidence>
<keyword evidence="4 12" id="KW-0028">Amino-acid biosynthesis</keyword>
<dbReference type="CDD" id="cd01080">
    <property type="entry name" value="NAD_bind_m-THF_DH_Cyclohyd"/>
    <property type="match status" value="1"/>
</dbReference>
<comment type="caution">
    <text evidence="15">The sequence shown here is derived from an EMBL/GenBank/DDBJ whole genome shotgun (WGS) entry which is preliminary data.</text>
</comment>
<feature type="binding site" evidence="12">
    <location>
        <begin position="166"/>
        <end position="168"/>
    </location>
    <ligand>
        <name>NADP(+)</name>
        <dbReference type="ChEBI" id="CHEBI:58349"/>
    </ligand>
</feature>
<evidence type="ECO:0000256" key="1">
    <source>
        <dbReference type="ARBA" id="ARBA00004777"/>
    </source>
</evidence>
<dbReference type="PROSITE" id="PS00767">
    <property type="entry name" value="THF_DHG_CYH_2"/>
    <property type="match status" value="1"/>
</dbReference>
<evidence type="ECO:0000259" key="13">
    <source>
        <dbReference type="Pfam" id="PF00763"/>
    </source>
</evidence>
<dbReference type="SUPFAM" id="SSF53223">
    <property type="entry name" value="Aminoacid dehydrogenase-like, N-terminal domain"/>
    <property type="match status" value="1"/>
</dbReference>
<dbReference type="InterPro" id="IPR020631">
    <property type="entry name" value="THF_DH/CycHdrlase_NAD-bd_dom"/>
</dbReference>
<comment type="catalytic activity">
    <reaction evidence="12">
        <text>(6R)-5,10-methenyltetrahydrofolate + H2O = (6R)-10-formyltetrahydrofolate + H(+)</text>
        <dbReference type="Rhea" id="RHEA:23700"/>
        <dbReference type="ChEBI" id="CHEBI:15377"/>
        <dbReference type="ChEBI" id="CHEBI:15378"/>
        <dbReference type="ChEBI" id="CHEBI:57455"/>
        <dbReference type="ChEBI" id="CHEBI:195366"/>
        <dbReference type="EC" id="3.5.4.9"/>
    </reaction>
</comment>
<evidence type="ECO:0000313" key="15">
    <source>
        <dbReference type="EMBL" id="TLQ48790.1"/>
    </source>
</evidence>
<dbReference type="Pfam" id="PF02882">
    <property type="entry name" value="THF_DHG_CYH_C"/>
    <property type="match status" value="1"/>
</dbReference>
<evidence type="ECO:0000256" key="7">
    <source>
        <dbReference type="ARBA" id="ARBA00022857"/>
    </source>
</evidence>
<feature type="domain" description="Tetrahydrofolate dehydrogenase/cyclohydrolase catalytic" evidence="13">
    <location>
        <begin position="7"/>
        <end position="121"/>
    </location>
</feature>
<comment type="function">
    <text evidence="12">Catalyzes the oxidation of 5,10-methylenetetrahydrofolate to 5,10-methenyltetrahydrofolate and then the hydrolysis of 5,10-methenyltetrahydrofolate to 10-formyltetrahydrofolate.</text>
</comment>
<comment type="similarity">
    <text evidence="12">Belongs to the tetrahydrofolate dehydrogenase/cyclohydrolase family.</text>
</comment>
<dbReference type="GO" id="GO:0004477">
    <property type="term" value="F:methenyltetrahydrofolate cyclohydrolase activity"/>
    <property type="evidence" value="ECO:0007669"/>
    <property type="project" value="UniProtKB-UniRule"/>
</dbReference>
<comment type="catalytic activity">
    <reaction evidence="12">
        <text>(6R)-5,10-methylene-5,6,7,8-tetrahydrofolate + NADP(+) = (6R)-5,10-methenyltetrahydrofolate + NADPH</text>
        <dbReference type="Rhea" id="RHEA:22812"/>
        <dbReference type="ChEBI" id="CHEBI:15636"/>
        <dbReference type="ChEBI" id="CHEBI:57455"/>
        <dbReference type="ChEBI" id="CHEBI:57783"/>
        <dbReference type="ChEBI" id="CHEBI:58349"/>
        <dbReference type="EC" id="1.5.1.5"/>
    </reaction>
</comment>
<dbReference type="GO" id="GO:0005829">
    <property type="term" value="C:cytosol"/>
    <property type="evidence" value="ECO:0007669"/>
    <property type="project" value="TreeGrafter"/>
</dbReference>
<dbReference type="InterPro" id="IPR000672">
    <property type="entry name" value="THF_DH/CycHdrlase"/>
</dbReference>
<dbReference type="GO" id="GO:0000105">
    <property type="term" value="P:L-histidine biosynthetic process"/>
    <property type="evidence" value="ECO:0007669"/>
    <property type="project" value="UniProtKB-KW"/>
</dbReference>
<dbReference type="PANTHER" id="PTHR48099:SF5">
    <property type="entry name" value="C-1-TETRAHYDROFOLATE SYNTHASE, CYTOPLASMIC"/>
    <property type="match status" value="1"/>
</dbReference>
<evidence type="ECO:0000256" key="5">
    <source>
        <dbReference type="ARBA" id="ARBA00022755"/>
    </source>
</evidence>
<dbReference type="SUPFAM" id="SSF51735">
    <property type="entry name" value="NAD(P)-binding Rossmann-fold domains"/>
    <property type="match status" value="1"/>
</dbReference>
<dbReference type="RefSeq" id="WP_138404078.1">
    <property type="nucleotide sequence ID" value="NZ_VBSP01000008.1"/>
</dbReference>
<dbReference type="GO" id="GO:0035999">
    <property type="term" value="P:tetrahydrofolate interconversion"/>
    <property type="evidence" value="ECO:0007669"/>
    <property type="project" value="UniProtKB-UniRule"/>
</dbReference>
<evidence type="ECO:0000256" key="3">
    <source>
        <dbReference type="ARBA" id="ARBA00022563"/>
    </source>
</evidence>
<dbReference type="InterPro" id="IPR046346">
    <property type="entry name" value="Aminoacid_DH-like_N_sf"/>
</dbReference>
<dbReference type="Pfam" id="PF00763">
    <property type="entry name" value="THF_DHG_CYH"/>
    <property type="match status" value="1"/>
</dbReference>